<comment type="similarity">
    <text evidence="1">Belongs to the WD repeat THOC6 family.</text>
</comment>
<dbReference type="InterPro" id="IPR019775">
    <property type="entry name" value="WD40_repeat_CS"/>
</dbReference>
<name>A0AAV9EEJ2_ACOCL</name>
<dbReference type="SMART" id="SM00320">
    <property type="entry name" value="WD40"/>
    <property type="match status" value="5"/>
</dbReference>
<keyword evidence="2 4" id="KW-0853">WD repeat</keyword>
<dbReference type="SUPFAM" id="SSF50978">
    <property type="entry name" value="WD40 repeat-like"/>
    <property type="match status" value="1"/>
</dbReference>
<dbReference type="GO" id="GO:0006406">
    <property type="term" value="P:mRNA export from nucleus"/>
    <property type="evidence" value="ECO:0007669"/>
    <property type="project" value="TreeGrafter"/>
</dbReference>
<comment type="caution">
    <text evidence="5">The sequence shown here is derived from an EMBL/GenBank/DDBJ whole genome shotgun (WGS) entry which is preliminary data.</text>
</comment>
<organism evidence="5 6">
    <name type="scientific">Acorus calamus</name>
    <name type="common">Sweet flag</name>
    <dbReference type="NCBI Taxonomy" id="4465"/>
    <lineage>
        <taxon>Eukaryota</taxon>
        <taxon>Viridiplantae</taxon>
        <taxon>Streptophyta</taxon>
        <taxon>Embryophyta</taxon>
        <taxon>Tracheophyta</taxon>
        <taxon>Spermatophyta</taxon>
        <taxon>Magnoliopsida</taxon>
        <taxon>Liliopsida</taxon>
        <taxon>Acoraceae</taxon>
        <taxon>Acorus</taxon>
    </lineage>
</organism>
<gene>
    <name evidence="5" type="primary">DWA1</name>
    <name evidence="5" type="ORF">QJS10_CPA07g00991</name>
</gene>
<dbReference type="Gene3D" id="2.130.10.10">
    <property type="entry name" value="YVTN repeat-like/Quinoprotein amine dehydrogenase"/>
    <property type="match status" value="1"/>
</dbReference>
<keyword evidence="3" id="KW-0677">Repeat</keyword>
<evidence type="ECO:0000313" key="5">
    <source>
        <dbReference type="EMBL" id="KAK1311891.1"/>
    </source>
</evidence>
<dbReference type="PANTHER" id="PTHR44411">
    <property type="entry name" value="THO COMPLEX SUBUNIT 6 HOMOLOG"/>
    <property type="match status" value="1"/>
</dbReference>
<dbReference type="Proteomes" id="UP001180020">
    <property type="component" value="Unassembled WGS sequence"/>
</dbReference>
<dbReference type="InterPro" id="IPR015943">
    <property type="entry name" value="WD40/YVTN_repeat-like_dom_sf"/>
</dbReference>
<dbReference type="InterPro" id="IPR042626">
    <property type="entry name" value="THOC6"/>
</dbReference>
<dbReference type="PANTHER" id="PTHR44411:SF1">
    <property type="entry name" value="THO COMPLEX SUBUNIT 6 HOMOLOG"/>
    <property type="match status" value="1"/>
</dbReference>
<evidence type="ECO:0000313" key="6">
    <source>
        <dbReference type="Proteomes" id="UP001180020"/>
    </source>
</evidence>
<dbReference type="InterPro" id="IPR036322">
    <property type="entry name" value="WD40_repeat_dom_sf"/>
</dbReference>
<dbReference type="PROSITE" id="PS00678">
    <property type="entry name" value="WD_REPEATS_1"/>
    <property type="match status" value="1"/>
</dbReference>
<dbReference type="Pfam" id="PF00400">
    <property type="entry name" value="WD40"/>
    <property type="match status" value="3"/>
</dbReference>
<feature type="repeat" description="WD" evidence="4">
    <location>
        <begin position="263"/>
        <end position="304"/>
    </location>
</feature>
<evidence type="ECO:0000256" key="1">
    <source>
        <dbReference type="ARBA" id="ARBA00009728"/>
    </source>
</evidence>
<dbReference type="GO" id="GO:0000347">
    <property type="term" value="C:THO complex"/>
    <property type="evidence" value="ECO:0007669"/>
    <property type="project" value="TreeGrafter"/>
</dbReference>
<keyword evidence="6" id="KW-1185">Reference proteome</keyword>
<dbReference type="PROSITE" id="PS50082">
    <property type="entry name" value="WD_REPEATS_2"/>
    <property type="match status" value="1"/>
</dbReference>
<evidence type="ECO:0000256" key="3">
    <source>
        <dbReference type="ARBA" id="ARBA00022737"/>
    </source>
</evidence>
<dbReference type="EMBL" id="JAUJYO010000007">
    <property type="protein sequence ID" value="KAK1311891.1"/>
    <property type="molecule type" value="Genomic_DNA"/>
</dbReference>
<proteinExistence type="inferred from homology"/>
<evidence type="ECO:0000256" key="4">
    <source>
        <dbReference type="PROSITE-ProRule" id="PRU00221"/>
    </source>
</evidence>
<dbReference type="AntiFam" id="ANF00038">
    <property type="entry name" value="Overlaps SRP RNA, same strand"/>
</dbReference>
<reference evidence="5" key="2">
    <citation type="submission" date="2023-06" db="EMBL/GenBank/DDBJ databases">
        <authorList>
            <person name="Ma L."/>
            <person name="Liu K.-W."/>
            <person name="Li Z."/>
            <person name="Hsiao Y.-Y."/>
            <person name="Qi Y."/>
            <person name="Fu T."/>
            <person name="Tang G."/>
            <person name="Zhang D."/>
            <person name="Sun W.-H."/>
            <person name="Liu D.-K."/>
            <person name="Li Y."/>
            <person name="Chen G.-Z."/>
            <person name="Liu X.-D."/>
            <person name="Liao X.-Y."/>
            <person name="Jiang Y.-T."/>
            <person name="Yu X."/>
            <person name="Hao Y."/>
            <person name="Huang J."/>
            <person name="Zhao X.-W."/>
            <person name="Ke S."/>
            <person name="Chen Y.-Y."/>
            <person name="Wu W.-L."/>
            <person name="Hsu J.-L."/>
            <person name="Lin Y.-F."/>
            <person name="Huang M.-D."/>
            <person name="Li C.-Y."/>
            <person name="Huang L."/>
            <person name="Wang Z.-W."/>
            <person name="Zhao X."/>
            <person name="Zhong W.-Y."/>
            <person name="Peng D.-H."/>
            <person name="Ahmad S."/>
            <person name="Lan S."/>
            <person name="Zhang J.-S."/>
            <person name="Tsai W.-C."/>
            <person name="Van De Peer Y."/>
            <person name="Liu Z.-J."/>
        </authorList>
    </citation>
    <scope>NUCLEOTIDE SEQUENCE</scope>
    <source>
        <strain evidence="5">CP</strain>
        <tissue evidence="5">Leaves</tissue>
    </source>
</reference>
<reference evidence="5" key="1">
    <citation type="journal article" date="2023" name="Nat. Commun.">
        <title>Diploid and tetraploid genomes of Acorus and the evolution of monocots.</title>
        <authorList>
            <person name="Ma L."/>
            <person name="Liu K.W."/>
            <person name="Li Z."/>
            <person name="Hsiao Y.Y."/>
            <person name="Qi Y."/>
            <person name="Fu T."/>
            <person name="Tang G.D."/>
            <person name="Zhang D."/>
            <person name="Sun W.H."/>
            <person name="Liu D.K."/>
            <person name="Li Y."/>
            <person name="Chen G.Z."/>
            <person name="Liu X.D."/>
            <person name="Liao X.Y."/>
            <person name="Jiang Y.T."/>
            <person name="Yu X."/>
            <person name="Hao Y."/>
            <person name="Huang J."/>
            <person name="Zhao X.W."/>
            <person name="Ke S."/>
            <person name="Chen Y.Y."/>
            <person name="Wu W.L."/>
            <person name="Hsu J.L."/>
            <person name="Lin Y.F."/>
            <person name="Huang M.D."/>
            <person name="Li C.Y."/>
            <person name="Huang L."/>
            <person name="Wang Z.W."/>
            <person name="Zhao X."/>
            <person name="Zhong W.Y."/>
            <person name="Peng D.H."/>
            <person name="Ahmad S."/>
            <person name="Lan S."/>
            <person name="Zhang J.S."/>
            <person name="Tsai W.C."/>
            <person name="Van de Peer Y."/>
            <person name="Liu Z.J."/>
        </authorList>
    </citation>
    <scope>NUCLEOTIDE SEQUENCE</scope>
    <source>
        <strain evidence="5">CP</strain>
    </source>
</reference>
<dbReference type="GO" id="GO:0000346">
    <property type="term" value="C:transcription export complex"/>
    <property type="evidence" value="ECO:0007669"/>
    <property type="project" value="TreeGrafter"/>
</dbReference>
<dbReference type="PROSITE" id="PS50294">
    <property type="entry name" value="WD_REPEATS_REGION"/>
    <property type="match status" value="1"/>
</dbReference>
<accession>A0AAV9EEJ2</accession>
<sequence>MRCLEWRVMREAGFTEQRIPPALDGGRITSRPFLKKILFCIFGGHVIFLVPTKIDLKKKKKKKGNHMGDARDWDEDGYRRSILSERELQCRTVFRTAFAPNNPRNDDVLVVASSDGSVAPYDLSSSSALHLNKIRGQQSLLDIPVAEPMCCLNAHKGPAYDVKFYGDGDDSLLLSCGDDGRICGWRWNDISISDESMPMQGIHLESVLELVNPQHQGPWDALSPIPETNAIAVNKQEGSIFSATGDGCAYCWDVETSKRTMTFRGHSAYLHCVVARKSSNQIITGSEDGTARIWDCRSGQCVKVIHPQKGCKLTDSYSYVSCVAVDKYERWLVCGSGRNVSVWSLPACELILSFENKSSVQDVLINDNQILVVGAEPVLTRMHINGEDFSKIQCAPPSAFSVSLHPSGVTAVGGYGGLVDIVSEFGSHLCTFRCSCS</sequence>
<protein>
    <submittedName>
        <fullName evidence="5">WD repeat-containing protein DWA1</fullName>
    </submittedName>
</protein>
<dbReference type="AlphaFoldDB" id="A0AAV9EEJ2"/>
<evidence type="ECO:0000256" key="2">
    <source>
        <dbReference type="ARBA" id="ARBA00022574"/>
    </source>
</evidence>
<dbReference type="InterPro" id="IPR001680">
    <property type="entry name" value="WD40_rpt"/>
</dbReference>